<dbReference type="EMBL" id="JAECZO010000033">
    <property type="protein sequence ID" value="KAK7194218.1"/>
    <property type="molecule type" value="Genomic_DNA"/>
</dbReference>
<dbReference type="Gene3D" id="3.10.20.620">
    <property type="match status" value="1"/>
</dbReference>
<comment type="caution">
    <text evidence="2">The sequence shown here is derived from an EMBL/GenBank/DDBJ whole genome shotgun (WGS) entry which is preliminary data.</text>
</comment>
<dbReference type="InterPro" id="IPR048939">
    <property type="entry name" value="ATG5_UblA"/>
</dbReference>
<dbReference type="GO" id="GO:0019776">
    <property type="term" value="F:Atg8-family ligase activity"/>
    <property type="evidence" value="ECO:0007669"/>
    <property type="project" value="TreeGrafter"/>
</dbReference>
<evidence type="ECO:0000313" key="3">
    <source>
        <dbReference type="Proteomes" id="UP001430356"/>
    </source>
</evidence>
<feature type="domain" description="Autophagy protein ATG5 UblA" evidence="1">
    <location>
        <begin position="9"/>
        <end position="90"/>
    </location>
</feature>
<dbReference type="GO" id="GO:0000422">
    <property type="term" value="P:autophagy of mitochondrion"/>
    <property type="evidence" value="ECO:0007669"/>
    <property type="project" value="TreeGrafter"/>
</dbReference>
<dbReference type="GO" id="GO:0034045">
    <property type="term" value="C:phagophore assembly site membrane"/>
    <property type="evidence" value="ECO:0007669"/>
    <property type="project" value="TreeGrafter"/>
</dbReference>
<name>A0AAW0EJ95_9TRYP</name>
<gene>
    <name evidence="2" type="ORF">NESM_000335900</name>
</gene>
<dbReference type="PANTHER" id="PTHR13040:SF2">
    <property type="entry name" value="AUTOPHAGY PROTEIN 5"/>
    <property type="match status" value="1"/>
</dbReference>
<keyword evidence="3" id="KW-1185">Reference proteome</keyword>
<accession>A0AAW0EJ95</accession>
<dbReference type="GO" id="GO:0044233">
    <property type="term" value="C:mitochondria-associated endoplasmic reticulum membrane contact site"/>
    <property type="evidence" value="ECO:0007669"/>
    <property type="project" value="TreeGrafter"/>
</dbReference>
<evidence type="ECO:0000313" key="2">
    <source>
        <dbReference type="EMBL" id="KAK7194218.1"/>
    </source>
</evidence>
<sequence>MRSPKDYIGGVPVVVRLADDDVLHPTDRPAPAAFVLPRTTVLLAMVRDLLQLFRPYTAALHPEMTQVWFSVRDTPLSWMQPAGAVKDYVNECVREERVAQLSATTSSSSPSSSPSAAAAALLQAHLSAMLSEPLELTFHVHSLTKGSALARNVPLYVPYDRLEDHIRMEVKQAHKAAYTVLYGSYAFYQRESESALQSAIGLALYRPFDAAAQEQLQSLQQQRYHDGGGGVGSGGRLASGSPRGGGGGHPALVTFTSPYLLAEYQQLLRGLLTPRPHVAYLIRLGFPFAYRGAACRSEAGHLQYDAHRVSAAPALTLRNVSAAAAAAAAEAVVLGPEQLPLGLLLWRLFRLPVLRWRMRQQPTPSAVAATAPVSETQRAYDQLLRTLARFYVDPPRSATELLDEQEPLLTGTPPEPPAWAAWEHTMSDAFTRGYHDSTGIVLEEGEEDSPPPRSSGSGRRVRFVVQGIQPPLSTPASFLEANLASSDRAIFVLVQV</sequence>
<dbReference type="InterPro" id="IPR042527">
    <property type="entry name" value="Atg5_UblA_dom_sf"/>
</dbReference>
<dbReference type="AlphaFoldDB" id="A0AAW0EJ95"/>
<dbReference type="GO" id="GO:0034274">
    <property type="term" value="C:Atg12-Atg5-Atg16 complex"/>
    <property type="evidence" value="ECO:0007669"/>
    <property type="project" value="TreeGrafter"/>
</dbReference>
<dbReference type="Pfam" id="PF20638">
    <property type="entry name" value="ATG5_UblA"/>
    <property type="match status" value="1"/>
</dbReference>
<dbReference type="Proteomes" id="UP001430356">
    <property type="component" value="Unassembled WGS sequence"/>
</dbReference>
<dbReference type="PANTHER" id="PTHR13040">
    <property type="entry name" value="AUTOPHAGY PROTEIN 5"/>
    <property type="match status" value="1"/>
</dbReference>
<protein>
    <submittedName>
        <fullName evidence="2">Autophagy protein 5 (ATG5)</fullName>
    </submittedName>
</protein>
<dbReference type="GO" id="GO:0034727">
    <property type="term" value="P:piecemeal microautophagy of the nucleus"/>
    <property type="evidence" value="ECO:0007669"/>
    <property type="project" value="TreeGrafter"/>
</dbReference>
<evidence type="ECO:0000259" key="1">
    <source>
        <dbReference type="Pfam" id="PF20638"/>
    </source>
</evidence>
<dbReference type="InterPro" id="IPR007239">
    <property type="entry name" value="Atg5"/>
</dbReference>
<proteinExistence type="predicted"/>
<dbReference type="GO" id="GO:0005776">
    <property type="term" value="C:autophagosome"/>
    <property type="evidence" value="ECO:0007669"/>
    <property type="project" value="TreeGrafter"/>
</dbReference>
<dbReference type="GO" id="GO:0006995">
    <property type="term" value="P:cellular response to nitrogen starvation"/>
    <property type="evidence" value="ECO:0007669"/>
    <property type="project" value="TreeGrafter"/>
</dbReference>
<dbReference type="GO" id="GO:0061908">
    <property type="term" value="C:phagophore"/>
    <property type="evidence" value="ECO:0007669"/>
    <property type="project" value="TreeGrafter"/>
</dbReference>
<reference evidence="2 3" key="1">
    <citation type="journal article" date="2021" name="MBio">
        <title>A New Model Trypanosomatid, Novymonas esmeraldas: Genomic Perception of Its 'Candidatus Pandoraea novymonadis' Endosymbiont.</title>
        <authorList>
            <person name="Zakharova A."/>
            <person name="Saura A."/>
            <person name="Butenko A."/>
            <person name="Podesvova L."/>
            <person name="Warmusova S."/>
            <person name="Kostygov A.Y."/>
            <person name="Nenarokova A."/>
            <person name="Lukes J."/>
            <person name="Opperdoes F.R."/>
            <person name="Yurchenko V."/>
        </authorList>
    </citation>
    <scope>NUCLEOTIDE SEQUENCE [LARGE SCALE GENOMIC DNA]</scope>
    <source>
        <strain evidence="2 3">E262AT.01</strain>
    </source>
</reference>
<organism evidence="2 3">
    <name type="scientific">Novymonas esmeraldas</name>
    <dbReference type="NCBI Taxonomy" id="1808958"/>
    <lineage>
        <taxon>Eukaryota</taxon>
        <taxon>Discoba</taxon>
        <taxon>Euglenozoa</taxon>
        <taxon>Kinetoplastea</taxon>
        <taxon>Metakinetoplastina</taxon>
        <taxon>Trypanosomatida</taxon>
        <taxon>Trypanosomatidae</taxon>
        <taxon>Novymonas</taxon>
    </lineage>
</organism>